<dbReference type="AlphaFoldDB" id="A0A8J7DQ61"/>
<dbReference type="NCBIfam" id="TIGR01509">
    <property type="entry name" value="HAD-SF-IA-v3"/>
    <property type="match status" value="1"/>
</dbReference>
<dbReference type="RefSeq" id="WP_193904628.1">
    <property type="nucleotide sequence ID" value="NZ_JADEXG010000002.1"/>
</dbReference>
<dbReference type="InterPro" id="IPR006439">
    <property type="entry name" value="HAD-SF_hydro_IA"/>
</dbReference>
<dbReference type="Pfam" id="PF00702">
    <property type="entry name" value="Hydrolase"/>
    <property type="match status" value="1"/>
</dbReference>
<dbReference type="SFLD" id="SFLDS00003">
    <property type="entry name" value="Haloacid_Dehalogenase"/>
    <property type="match status" value="1"/>
</dbReference>
<dbReference type="SUPFAM" id="SSF56784">
    <property type="entry name" value="HAD-like"/>
    <property type="match status" value="1"/>
</dbReference>
<evidence type="ECO:0000256" key="2">
    <source>
        <dbReference type="ARBA" id="ARBA00006171"/>
    </source>
</evidence>
<evidence type="ECO:0000256" key="1">
    <source>
        <dbReference type="ARBA" id="ARBA00001946"/>
    </source>
</evidence>
<keyword evidence="4" id="KW-0460">Magnesium</keyword>
<evidence type="ECO:0000256" key="4">
    <source>
        <dbReference type="ARBA" id="ARBA00022842"/>
    </source>
</evidence>
<protein>
    <submittedName>
        <fullName evidence="6">HAD family phosphatase</fullName>
    </submittedName>
</protein>
<evidence type="ECO:0000256" key="5">
    <source>
        <dbReference type="ARBA" id="ARBA00023277"/>
    </source>
</evidence>
<evidence type="ECO:0000256" key="3">
    <source>
        <dbReference type="ARBA" id="ARBA00022723"/>
    </source>
</evidence>
<proteinExistence type="inferred from homology"/>
<comment type="caution">
    <text evidence="6">The sequence shown here is derived from an EMBL/GenBank/DDBJ whole genome shotgun (WGS) entry which is preliminary data.</text>
</comment>
<reference evidence="6" key="1">
    <citation type="submission" date="2020-10" db="EMBL/GenBank/DDBJ databases">
        <authorList>
            <person name="Castelo-Branco R."/>
            <person name="Eusebio N."/>
            <person name="Adriana R."/>
            <person name="Vieira A."/>
            <person name="Brugerolle De Fraissinette N."/>
            <person name="Rezende De Castro R."/>
            <person name="Schneider M.P."/>
            <person name="Vasconcelos V."/>
            <person name="Leao P.N."/>
        </authorList>
    </citation>
    <scope>NUCLEOTIDE SEQUENCE</scope>
    <source>
        <strain evidence="6">LEGE 07310</strain>
    </source>
</reference>
<dbReference type="Gene3D" id="3.40.50.1000">
    <property type="entry name" value="HAD superfamily/HAD-like"/>
    <property type="match status" value="1"/>
</dbReference>
<comment type="similarity">
    <text evidence="2">Belongs to the HAD-like hydrolase superfamily. CbbY/CbbZ/Gph/YieH family.</text>
</comment>
<dbReference type="PANTHER" id="PTHR46193">
    <property type="entry name" value="6-PHOSPHOGLUCONATE PHOSPHATASE"/>
    <property type="match status" value="1"/>
</dbReference>
<evidence type="ECO:0000313" key="6">
    <source>
        <dbReference type="EMBL" id="MBE9075964.1"/>
    </source>
</evidence>
<dbReference type="GO" id="GO:0003824">
    <property type="term" value="F:catalytic activity"/>
    <property type="evidence" value="ECO:0007669"/>
    <property type="project" value="UniProtKB-ARBA"/>
</dbReference>
<organism evidence="6 7">
    <name type="scientific">Vasconcelosia minhoensis LEGE 07310</name>
    <dbReference type="NCBI Taxonomy" id="915328"/>
    <lineage>
        <taxon>Bacteria</taxon>
        <taxon>Bacillati</taxon>
        <taxon>Cyanobacteriota</taxon>
        <taxon>Cyanophyceae</taxon>
        <taxon>Nodosilineales</taxon>
        <taxon>Cymatolegaceae</taxon>
        <taxon>Vasconcelosia</taxon>
        <taxon>Vasconcelosia minhoensis</taxon>
    </lineage>
</organism>
<evidence type="ECO:0000313" key="7">
    <source>
        <dbReference type="Proteomes" id="UP000636505"/>
    </source>
</evidence>
<sequence length="217" mass="23415">MLQAVIFDLDGTLTTSDNIHFQVWKAVLADYAIDLDEDLYRQRISGRQNPAIVADLLPQLSPAEGEQLSQDKEATFRQLAADQLQPLPGVLNLIQWIQAEGLKTAVVTNAPPDNARFMLQALGFSQTFDRVIIADDLPRGKPDPLPYQEALRQLAIAADQAVAFEDSPAGIRSALGAGLLTVGIASTHAIADLEALGVKFAIADFTDSRLRQLGLGA</sequence>
<comment type="cofactor">
    <cofactor evidence="1">
        <name>Mg(2+)</name>
        <dbReference type="ChEBI" id="CHEBI:18420"/>
    </cofactor>
</comment>
<dbReference type="Gene3D" id="1.10.150.240">
    <property type="entry name" value="Putative phosphatase, domain 2"/>
    <property type="match status" value="1"/>
</dbReference>
<dbReference type="InterPro" id="IPR051600">
    <property type="entry name" value="Beta-PGM-like"/>
</dbReference>
<dbReference type="InterPro" id="IPR036412">
    <property type="entry name" value="HAD-like_sf"/>
</dbReference>
<dbReference type="GO" id="GO:0046872">
    <property type="term" value="F:metal ion binding"/>
    <property type="evidence" value="ECO:0007669"/>
    <property type="project" value="UniProtKB-KW"/>
</dbReference>
<dbReference type="PRINTS" id="PR00413">
    <property type="entry name" value="HADHALOGNASE"/>
</dbReference>
<keyword evidence="5" id="KW-0119">Carbohydrate metabolism</keyword>
<dbReference type="Proteomes" id="UP000636505">
    <property type="component" value="Unassembled WGS sequence"/>
</dbReference>
<dbReference type="InterPro" id="IPR023214">
    <property type="entry name" value="HAD_sf"/>
</dbReference>
<dbReference type="SFLD" id="SFLDG01129">
    <property type="entry name" value="C1.5:_HAD__Beta-PGM__Phosphata"/>
    <property type="match status" value="1"/>
</dbReference>
<keyword evidence="3" id="KW-0479">Metal-binding</keyword>
<dbReference type="PANTHER" id="PTHR46193:SF18">
    <property type="entry name" value="HEXITOL PHOSPHATASE B"/>
    <property type="match status" value="1"/>
</dbReference>
<name>A0A8J7DQ61_9CYAN</name>
<dbReference type="SFLD" id="SFLDG01135">
    <property type="entry name" value="C1.5.6:_HAD__Beta-PGM__Phospha"/>
    <property type="match status" value="1"/>
</dbReference>
<gene>
    <name evidence="6" type="ORF">IQ241_01400</name>
</gene>
<accession>A0A8J7DQ61</accession>
<keyword evidence="7" id="KW-1185">Reference proteome</keyword>
<dbReference type="InterPro" id="IPR023198">
    <property type="entry name" value="PGP-like_dom2"/>
</dbReference>
<dbReference type="EMBL" id="JADEXG010000002">
    <property type="protein sequence ID" value="MBE9075964.1"/>
    <property type="molecule type" value="Genomic_DNA"/>
</dbReference>